<evidence type="ECO:0000256" key="2">
    <source>
        <dbReference type="ARBA" id="ARBA00022490"/>
    </source>
</evidence>
<dbReference type="AlphaFoldDB" id="A0A8J3FA45"/>
<dbReference type="InterPro" id="IPR011023">
    <property type="entry name" value="Nop2p"/>
</dbReference>
<dbReference type="Pfam" id="PF17126">
    <property type="entry name" value="RsmF_methylt_CI"/>
    <property type="match status" value="1"/>
</dbReference>
<evidence type="ECO:0000256" key="1">
    <source>
        <dbReference type="ARBA" id="ARBA00007494"/>
    </source>
</evidence>
<keyword evidence="3 7" id="KW-0489">Methyltransferase</keyword>
<dbReference type="Gene3D" id="3.30.70.1170">
    <property type="entry name" value="Sun protein, domain 3"/>
    <property type="match status" value="1"/>
</dbReference>
<feature type="binding site" evidence="7">
    <location>
        <position position="181"/>
    </location>
    <ligand>
        <name>S-adenosyl-L-methionine</name>
        <dbReference type="ChEBI" id="CHEBI:59789"/>
    </ligand>
</feature>
<dbReference type="InterPro" id="IPR049560">
    <property type="entry name" value="MeTrfase_RsmB-F_NOP2_cat"/>
</dbReference>
<dbReference type="PANTHER" id="PTHR22807:SF30">
    <property type="entry name" value="28S RRNA (CYTOSINE(4447)-C(5))-METHYLTRANSFERASE-RELATED"/>
    <property type="match status" value="1"/>
</dbReference>
<dbReference type="InterPro" id="IPR031340">
    <property type="entry name" value="RsmF_methylt_CI"/>
</dbReference>
<keyword evidence="4 7" id="KW-0808">Transferase</keyword>
<dbReference type="InterPro" id="IPR001678">
    <property type="entry name" value="MeTrfase_RsmB-F_NOP2_dom"/>
</dbReference>
<proteinExistence type="inferred from homology"/>
<reference evidence="10" key="2">
    <citation type="submission" date="2020-09" db="EMBL/GenBank/DDBJ databases">
        <authorList>
            <person name="Sun Q."/>
            <person name="Ohkuma M."/>
        </authorList>
    </citation>
    <scope>NUCLEOTIDE SEQUENCE</scope>
    <source>
        <strain evidence="10">JCM 14719</strain>
    </source>
</reference>
<keyword evidence="6 7" id="KW-0694">RNA-binding</keyword>
<comment type="caution">
    <text evidence="10">The sequence shown here is derived from an EMBL/GenBank/DDBJ whole genome shotgun (WGS) entry which is preliminary data.</text>
</comment>
<keyword evidence="5 7" id="KW-0949">S-adenosyl-L-methionine</keyword>
<dbReference type="InterPro" id="IPR027391">
    <property type="entry name" value="Nol1_Nop2_Fmu_2"/>
</dbReference>
<dbReference type="CDD" id="cd21147">
    <property type="entry name" value="RsmF_methylt_CTD1"/>
    <property type="match status" value="1"/>
</dbReference>
<dbReference type="Gene3D" id="2.30.130.60">
    <property type="match status" value="1"/>
</dbReference>
<evidence type="ECO:0000256" key="4">
    <source>
        <dbReference type="ARBA" id="ARBA00022679"/>
    </source>
</evidence>
<dbReference type="GO" id="GO:0008173">
    <property type="term" value="F:RNA methyltransferase activity"/>
    <property type="evidence" value="ECO:0007669"/>
    <property type="project" value="InterPro"/>
</dbReference>
<evidence type="ECO:0000256" key="6">
    <source>
        <dbReference type="ARBA" id="ARBA00022884"/>
    </source>
</evidence>
<dbReference type="NCBIfam" id="TIGR00446">
    <property type="entry name" value="nop2p"/>
    <property type="match status" value="1"/>
</dbReference>
<dbReference type="GO" id="GO:0008757">
    <property type="term" value="F:S-adenosylmethionine-dependent methyltransferase activity"/>
    <property type="evidence" value="ECO:0007669"/>
    <property type="project" value="InterPro"/>
</dbReference>
<dbReference type="EMBL" id="BMOF01000001">
    <property type="protein sequence ID" value="GGJ90892.1"/>
    <property type="molecule type" value="Genomic_DNA"/>
</dbReference>
<dbReference type="PROSITE" id="PS51686">
    <property type="entry name" value="SAM_MT_RSMB_NOP"/>
    <property type="match status" value="1"/>
</dbReference>
<accession>A0A8J3FA45</accession>
<feature type="active site" description="Nucleophile" evidence="7">
    <location>
        <position position="234"/>
    </location>
</feature>
<dbReference type="Proteomes" id="UP000637720">
    <property type="component" value="Unassembled WGS sequence"/>
</dbReference>
<sequence length="472" mass="52105">METKLPPAFLQRMRALLGPAEFEAFVASYRKPRTHGLCVNTLKIAPDELARRLGLSLAPVPWCPEGFSCDEAAQPGKHPYHAAGLYYLQEPSAMAAAVLLDPQPGERVLDLCAAPGGKTTHLAQRMGDQGLLVANEIHPARVKALVVNLERFGVKNTLVLNESPDRLEARFAAFFDRILVDAPCSGEGMFRKDPDTIKEWDEKQLEPHARRQLAILRSAAAMLRPGGRLVYSTCTFAPEENERVIAQFLDEHPAFDLVAPPPAPHFAPGRPEWADGRPALARAMRLWPHRVRGEGHFLALLEKRPDAGEPEPEAEAAADSRRRMRPRPTGAVADAVALYRRFEGEALTRTVDGDFALVGAFLYRLPDDHDTLPDLGGLRIVRFGWPLGAVKKDRFEPGHVLALGLPGDAFRRRADFAADDPAVRAYLRGEPLTRAGEAGWTVVTVDGFPLGWGKQVGGQLKNHYPKGWRWPD</sequence>
<dbReference type="PRINTS" id="PR02008">
    <property type="entry name" value="RCMTFAMILY"/>
</dbReference>
<evidence type="ECO:0000313" key="11">
    <source>
        <dbReference type="Proteomes" id="UP000637720"/>
    </source>
</evidence>
<dbReference type="GO" id="GO:0003723">
    <property type="term" value="F:RNA binding"/>
    <property type="evidence" value="ECO:0007669"/>
    <property type="project" value="UniProtKB-UniRule"/>
</dbReference>
<gene>
    <name evidence="10" type="primary">rsmF</name>
    <name evidence="10" type="ORF">GCM10007043_00730</name>
</gene>
<comment type="similarity">
    <text evidence="1 7">Belongs to the class I-like SAM-binding methyltransferase superfamily. RsmB/NOP family.</text>
</comment>
<comment type="caution">
    <text evidence="7">Lacks conserved residue(s) required for the propagation of feature annotation.</text>
</comment>
<evidence type="ECO:0000256" key="5">
    <source>
        <dbReference type="ARBA" id="ARBA00022691"/>
    </source>
</evidence>
<organism evidence="10 11">
    <name type="scientific">Calditerricola satsumensis</name>
    <dbReference type="NCBI Taxonomy" id="373054"/>
    <lineage>
        <taxon>Bacteria</taxon>
        <taxon>Bacillati</taxon>
        <taxon>Bacillota</taxon>
        <taxon>Bacilli</taxon>
        <taxon>Bacillales</taxon>
        <taxon>Bacillaceae</taxon>
        <taxon>Calditerricola</taxon>
    </lineage>
</organism>
<evidence type="ECO:0000256" key="8">
    <source>
        <dbReference type="SAM" id="MobiDB-lite"/>
    </source>
</evidence>
<feature type="domain" description="SAM-dependent MTase RsmB/NOP-type" evidence="9">
    <location>
        <begin position="25"/>
        <end position="304"/>
    </location>
</feature>
<feature type="binding site" evidence="7">
    <location>
        <begin position="112"/>
        <end position="118"/>
    </location>
    <ligand>
        <name>S-adenosyl-L-methionine</name>
        <dbReference type="ChEBI" id="CHEBI:59789"/>
    </ligand>
</feature>
<dbReference type="InterPro" id="IPR029063">
    <property type="entry name" value="SAM-dependent_MTases_sf"/>
</dbReference>
<dbReference type="InterPro" id="IPR031341">
    <property type="entry name" value="Methyltr_RsmF_N"/>
</dbReference>
<dbReference type="GO" id="GO:0006396">
    <property type="term" value="P:RNA processing"/>
    <property type="evidence" value="ECO:0007669"/>
    <property type="project" value="InterPro"/>
</dbReference>
<dbReference type="InterPro" id="IPR023267">
    <property type="entry name" value="RCMT"/>
</dbReference>
<reference evidence="10" key="1">
    <citation type="journal article" date="2014" name="Int. J. Syst. Evol. Microbiol.">
        <title>Complete genome sequence of Corynebacterium casei LMG S-19264T (=DSM 44701T), isolated from a smear-ripened cheese.</title>
        <authorList>
            <consortium name="US DOE Joint Genome Institute (JGI-PGF)"/>
            <person name="Walter F."/>
            <person name="Albersmeier A."/>
            <person name="Kalinowski J."/>
            <person name="Ruckert C."/>
        </authorList>
    </citation>
    <scope>NUCLEOTIDE SEQUENCE</scope>
    <source>
        <strain evidence="10">JCM 14719</strain>
    </source>
</reference>
<dbReference type="SUPFAM" id="SSF53335">
    <property type="entry name" value="S-adenosyl-L-methionine-dependent methyltransferases"/>
    <property type="match status" value="1"/>
</dbReference>
<dbReference type="Gene3D" id="3.40.50.150">
    <property type="entry name" value="Vaccinia Virus protein VP39"/>
    <property type="match status" value="1"/>
</dbReference>
<evidence type="ECO:0000256" key="7">
    <source>
        <dbReference type="PROSITE-ProRule" id="PRU01023"/>
    </source>
</evidence>
<keyword evidence="11" id="KW-1185">Reference proteome</keyword>
<dbReference type="Pfam" id="PF01189">
    <property type="entry name" value="Methyltr_RsmB-F"/>
    <property type="match status" value="1"/>
</dbReference>
<dbReference type="RefSeq" id="WP_188816491.1">
    <property type="nucleotide sequence ID" value="NZ_BMOF01000001.1"/>
</dbReference>
<evidence type="ECO:0000256" key="3">
    <source>
        <dbReference type="ARBA" id="ARBA00022603"/>
    </source>
</evidence>
<dbReference type="PROSITE" id="PS01153">
    <property type="entry name" value="NOL1_NOP2_SUN"/>
    <property type="match status" value="1"/>
</dbReference>
<keyword evidence="2" id="KW-0963">Cytoplasm</keyword>
<dbReference type="Pfam" id="PF13636">
    <property type="entry name" value="Methyltranf_PUA"/>
    <property type="match status" value="1"/>
</dbReference>
<dbReference type="PANTHER" id="PTHR22807">
    <property type="entry name" value="NOP2 YEAST -RELATED NOL1/NOP2/FMU SUN DOMAIN-CONTAINING"/>
    <property type="match status" value="1"/>
</dbReference>
<feature type="binding site" evidence="7">
    <location>
        <position position="136"/>
    </location>
    <ligand>
        <name>S-adenosyl-L-methionine</name>
        <dbReference type="ChEBI" id="CHEBI:59789"/>
    </ligand>
</feature>
<dbReference type="GO" id="GO:0001510">
    <property type="term" value="P:RNA methylation"/>
    <property type="evidence" value="ECO:0007669"/>
    <property type="project" value="InterPro"/>
</dbReference>
<feature type="region of interest" description="Disordered" evidence="8">
    <location>
        <begin position="304"/>
        <end position="327"/>
    </location>
</feature>
<evidence type="ECO:0000259" key="9">
    <source>
        <dbReference type="PROSITE" id="PS51686"/>
    </source>
</evidence>
<protein>
    <submittedName>
        <fullName evidence="10">Ribosomal RNA small subunit methyltransferase F</fullName>
    </submittedName>
</protein>
<name>A0A8J3FA45_9BACI</name>
<evidence type="ECO:0000313" key="10">
    <source>
        <dbReference type="EMBL" id="GGJ90892.1"/>
    </source>
</evidence>
<dbReference type="CDD" id="cd02440">
    <property type="entry name" value="AdoMet_MTases"/>
    <property type="match status" value="1"/>
</dbReference>
<dbReference type="Pfam" id="PF17125">
    <property type="entry name" value="Methyltr_RsmF_N"/>
    <property type="match status" value="1"/>
</dbReference>
<dbReference type="InterPro" id="IPR018314">
    <property type="entry name" value="RsmB/NOL1/NOP2-like_CS"/>
</dbReference>